<comment type="similarity">
    <text evidence="1">Belongs to the glycosyltransferase 2 family.</text>
</comment>
<dbReference type="Proteomes" id="UP000320735">
    <property type="component" value="Unassembled WGS sequence"/>
</dbReference>
<organism evidence="5 6">
    <name type="scientific">Symmachiella macrocystis</name>
    <dbReference type="NCBI Taxonomy" id="2527985"/>
    <lineage>
        <taxon>Bacteria</taxon>
        <taxon>Pseudomonadati</taxon>
        <taxon>Planctomycetota</taxon>
        <taxon>Planctomycetia</taxon>
        <taxon>Planctomycetales</taxon>
        <taxon>Planctomycetaceae</taxon>
        <taxon>Symmachiella</taxon>
    </lineage>
</organism>
<dbReference type="GO" id="GO:0016757">
    <property type="term" value="F:glycosyltransferase activity"/>
    <property type="evidence" value="ECO:0007669"/>
    <property type="project" value="UniProtKB-KW"/>
</dbReference>
<dbReference type="EC" id="2.4.-.-" evidence="5"/>
<dbReference type="InterPro" id="IPR001173">
    <property type="entry name" value="Glyco_trans_2-like"/>
</dbReference>
<protein>
    <submittedName>
        <fullName evidence="5">Putative glycosyltransferase EpsE</fullName>
        <ecNumber evidence="5">2.4.-.-</ecNumber>
    </submittedName>
</protein>
<evidence type="ECO:0000313" key="5">
    <source>
        <dbReference type="EMBL" id="TWU06961.1"/>
    </source>
</evidence>
<dbReference type="AlphaFoldDB" id="A0A5C6B628"/>
<keyword evidence="6" id="KW-1185">Reference proteome</keyword>
<gene>
    <name evidence="5" type="primary">epsE_6</name>
    <name evidence="5" type="ORF">CA54_53650</name>
</gene>
<feature type="domain" description="Glycosyltransferase 2-like" evidence="4">
    <location>
        <begin position="12"/>
        <end position="139"/>
    </location>
</feature>
<reference evidence="5 6" key="1">
    <citation type="submission" date="2019-02" db="EMBL/GenBank/DDBJ databases">
        <title>Deep-cultivation of Planctomycetes and their phenomic and genomic characterization uncovers novel biology.</title>
        <authorList>
            <person name="Wiegand S."/>
            <person name="Jogler M."/>
            <person name="Boedeker C."/>
            <person name="Pinto D."/>
            <person name="Vollmers J."/>
            <person name="Rivas-Marin E."/>
            <person name="Kohn T."/>
            <person name="Peeters S.H."/>
            <person name="Heuer A."/>
            <person name="Rast P."/>
            <person name="Oberbeckmann S."/>
            <person name="Bunk B."/>
            <person name="Jeske O."/>
            <person name="Meyerdierks A."/>
            <person name="Storesund J.E."/>
            <person name="Kallscheuer N."/>
            <person name="Luecker S."/>
            <person name="Lage O.M."/>
            <person name="Pohl T."/>
            <person name="Merkel B.J."/>
            <person name="Hornburger P."/>
            <person name="Mueller R.-W."/>
            <person name="Bruemmer F."/>
            <person name="Labrenz M."/>
            <person name="Spormann A.M."/>
            <person name="Op Den Camp H."/>
            <person name="Overmann J."/>
            <person name="Amann R."/>
            <person name="Jetten M.S.M."/>
            <person name="Mascher T."/>
            <person name="Medema M.H."/>
            <person name="Devos D.P."/>
            <person name="Kaster A.-K."/>
            <person name="Ovreas L."/>
            <person name="Rohde M."/>
            <person name="Galperin M.Y."/>
            <person name="Jogler C."/>
        </authorList>
    </citation>
    <scope>NUCLEOTIDE SEQUENCE [LARGE SCALE GENOMIC DNA]</scope>
    <source>
        <strain evidence="5 6">CA54</strain>
    </source>
</reference>
<dbReference type="SUPFAM" id="SSF53448">
    <property type="entry name" value="Nucleotide-diphospho-sugar transferases"/>
    <property type="match status" value="1"/>
</dbReference>
<dbReference type="PANTHER" id="PTHR43685:SF5">
    <property type="entry name" value="GLYCOSYLTRANSFERASE EPSE-RELATED"/>
    <property type="match status" value="1"/>
</dbReference>
<dbReference type="Pfam" id="PF00535">
    <property type="entry name" value="Glycos_transf_2"/>
    <property type="match status" value="1"/>
</dbReference>
<dbReference type="InterPro" id="IPR050834">
    <property type="entry name" value="Glycosyltransf_2"/>
</dbReference>
<dbReference type="OrthoDB" id="9772170at2"/>
<proteinExistence type="inferred from homology"/>
<sequence>MSNFVTHIPLVSVLMPVYNRQEYVRKAVESILTQSFTDFEFIIVNDGSTDSATEILHEFATRDTRIVLIEQSNSGYVRALNRGLDVARGQFVARMDSDDISLPDRLANQVRYLQRHSEVVAVGGQAIKIDQRGDCFGSSNCPLLHDEIDTQLLQHVALGHKITRGTLFHPTIMLRSVAIQQVGKYRPDFEPAEDRDLWLRLSEIGKLANLPQFLLKYRVHSDMVSHARRSEQNDNALLAIADAYRRRGQMMPSIPKAMPTQQSKPSYLSDEARAMSAARSGFFRTANKYALWVLWRRPWRLRAWQALVMSCTGRTSVDRWGD</sequence>
<comment type="caution">
    <text evidence="5">The sequence shown here is derived from an EMBL/GenBank/DDBJ whole genome shotgun (WGS) entry which is preliminary data.</text>
</comment>
<dbReference type="EMBL" id="SJPP01000003">
    <property type="protein sequence ID" value="TWU06961.1"/>
    <property type="molecule type" value="Genomic_DNA"/>
</dbReference>
<accession>A0A5C6B628</accession>
<evidence type="ECO:0000256" key="3">
    <source>
        <dbReference type="ARBA" id="ARBA00022679"/>
    </source>
</evidence>
<evidence type="ECO:0000259" key="4">
    <source>
        <dbReference type="Pfam" id="PF00535"/>
    </source>
</evidence>
<keyword evidence="2 5" id="KW-0328">Glycosyltransferase</keyword>
<evidence type="ECO:0000313" key="6">
    <source>
        <dbReference type="Proteomes" id="UP000320735"/>
    </source>
</evidence>
<dbReference type="PANTHER" id="PTHR43685">
    <property type="entry name" value="GLYCOSYLTRANSFERASE"/>
    <property type="match status" value="1"/>
</dbReference>
<evidence type="ECO:0000256" key="1">
    <source>
        <dbReference type="ARBA" id="ARBA00006739"/>
    </source>
</evidence>
<dbReference type="InterPro" id="IPR029044">
    <property type="entry name" value="Nucleotide-diphossugar_trans"/>
</dbReference>
<keyword evidence="3 5" id="KW-0808">Transferase</keyword>
<evidence type="ECO:0000256" key="2">
    <source>
        <dbReference type="ARBA" id="ARBA00022676"/>
    </source>
</evidence>
<name>A0A5C6B628_9PLAN</name>
<dbReference type="Gene3D" id="3.90.550.10">
    <property type="entry name" value="Spore Coat Polysaccharide Biosynthesis Protein SpsA, Chain A"/>
    <property type="match status" value="1"/>
</dbReference>